<dbReference type="InterPro" id="IPR024083">
    <property type="entry name" value="Fumarase/histidase_N"/>
</dbReference>
<dbReference type="Pfam" id="PF00221">
    <property type="entry name" value="Lyase_aromatic"/>
    <property type="match status" value="1"/>
</dbReference>
<evidence type="ECO:0000313" key="2">
    <source>
        <dbReference type="EMBL" id="RAW09240.1"/>
    </source>
</evidence>
<dbReference type="EMBL" id="QMIG01000049">
    <property type="protein sequence ID" value="RAW09240.1"/>
    <property type="molecule type" value="Genomic_DNA"/>
</dbReference>
<evidence type="ECO:0000313" key="3">
    <source>
        <dbReference type="Proteomes" id="UP000250462"/>
    </source>
</evidence>
<dbReference type="PANTHER" id="PTHR10362">
    <property type="entry name" value="HISTIDINE AMMONIA-LYASE"/>
    <property type="match status" value="1"/>
</dbReference>
<protein>
    <submittedName>
        <fullName evidence="2">Aromatic amino acid lyase</fullName>
    </submittedName>
</protein>
<dbReference type="Proteomes" id="UP000250462">
    <property type="component" value="Unassembled WGS sequence"/>
</dbReference>
<dbReference type="CDD" id="cd00332">
    <property type="entry name" value="PAL-HAL"/>
    <property type="match status" value="1"/>
</dbReference>
<dbReference type="InterPro" id="IPR001106">
    <property type="entry name" value="Aromatic_Lyase"/>
</dbReference>
<dbReference type="InterPro" id="IPR022313">
    <property type="entry name" value="Phe/His_NH3-lyase_AS"/>
</dbReference>
<dbReference type="PROSITE" id="PS00488">
    <property type="entry name" value="PAL_HISTIDASE"/>
    <property type="match status" value="1"/>
</dbReference>
<organism evidence="2 3">
    <name type="scientific">Phytoactinopolyspora halophila</name>
    <dbReference type="NCBI Taxonomy" id="1981511"/>
    <lineage>
        <taxon>Bacteria</taxon>
        <taxon>Bacillati</taxon>
        <taxon>Actinomycetota</taxon>
        <taxon>Actinomycetes</taxon>
        <taxon>Jiangellales</taxon>
        <taxon>Jiangellaceae</taxon>
        <taxon>Phytoactinopolyspora</taxon>
    </lineage>
</organism>
<dbReference type="RefSeq" id="WP_112260520.1">
    <property type="nucleotide sequence ID" value="NZ_QMIG01000049.1"/>
</dbReference>
<proteinExistence type="predicted"/>
<reference evidence="2 3" key="1">
    <citation type="submission" date="2018-06" db="EMBL/GenBank/DDBJ databases">
        <title>Phytoactinopolyspora halophila sp. nov., a novel halophilic actinomycete isolated from a saline soil in China.</title>
        <authorList>
            <person name="Tang S.-K."/>
        </authorList>
    </citation>
    <scope>NUCLEOTIDE SEQUENCE [LARGE SCALE GENOMIC DNA]</scope>
    <source>
        <strain evidence="2 3">YIM 96934</strain>
    </source>
</reference>
<keyword evidence="3" id="KW-1185">Reference proteome</keyword>
<accession>A0A329Q9Z9</accession>
<dbReference type="Gene3D" id="1.10.275.10">
    <property type="entry name" value="Fumarase/aspartase (N-terminal domain)"/>
    <property type="match status" value="1"/>
</dbReference>
<name>A0A329Q9Z9_9ACTN</name>
<dbReference type="Gene3D" id="1.20.200.10">
    <property type="entry name" value="Fumarase/aspartase (Central domain)"/>
    <property type="match status" value="1"/>
</dbReference>
<dbReference type="GO" id="GO:0016841">
    <property type="term" value="F:ammonia-lyase activity"/>
    <property type="evidence" value="ECO:0007669"/>
    <property type="project" value="InterPro"/>
</dbReference>
<dbReference type="InterPro" id="IPR008948">
    <property type="entry name" value="L-Aspartase-like"/>
</dbReference>
<evidence type="ECO:0000256" key="1">
    <source>
        <dbReference type="ARBA" id="ARBA00023239"/>
    </source>
</evidence>
<keyword evidence="1 2" id="KW-0456">Lyase</keyword>
<dbReference type="AlphaFoldDB" id="A0A329Q9Z9"/>
<sequence>MIVRCPLSPVPHTLGSSPVLVNSPLDIDDLERAAAPMQISLDPATRERVATCREFVRTGLEDGRPIYGSTTGFGPLVTFGGRANSAEQCENVLAHLTAGQGADLEPRMVRAAMLARLWSLCKARSGVSLAVVDSLADALRTDFTPAVPRTGSLGASGDLIPLAYIARALRGDGHAYHDGVRVPATDGLRRYGLGPVELDGRDALAMVNGTSVTAAAAGLAAASLRRSRSVALALTALLADVLGCSPAFLDPNLLASFGHRHVAGAGQILRGRLDGLEPSGHRPLQEPYSIRCTPQLVGAASSALDYACEVIRDDINGISDNPLFFPEHDLVTHGGNFFGQPVAFAADLLSLVATQLGNLAERQIDLMIDPHRNGNLAPMLSAAPGEQHGMQGVQVAATAIVATMRRSAPSASAQSLPTNLHNQDVVPLGTLAALNALDMAGNLRLLLGSLAVTLRQAVYVGARRPTAPACSDLLDQLSEAIPPVDPDRPLDEDVRHAADLLDQLGHAHLTGNTEGSEI</sequence>
<dbReference type="OrthoDB" id="9806955at2"/>
<gene>
    <name evidence="2" type="ORF">DPM12_22105</name>
</gene>
<dbReference type="SUPFAM" id="SSF48557">
    <property type="entry name" value="L-aspartase-like"/>
    <property type="match status" value="1"/>
</dbReference>
<comment type="caution">
    <text evidence="2">The sequence shown here is derived from an EMBL/GenBank/DDBJ whole genome shotgun (WGS) entry which is preliminary data.</text>
</comment>